<evidence type="ECO:0000313" key="11">
    <source>
        <dbReference type="Proteomes" id="UP000593998"/>
    </source>
</evidence>
<evidence type="ECO:0000313" key="8">
    <source>
        <dbReference type="EMBL" id="APH00514.1"/>
    </source>
</evidence>
<sequence length="521" mass="54365">MTLTVPAAFEAVEISYWALSPMIVLLVGGFVGVLVEAFAPRPARHVIQVVVSVATLVISFAALVFMTGDETGVSVGGTVAVDEPTRFMQGALLLLGLLGLFVMADRLGGETADAFTPMGAASPGSNLEAQAARKGWSTTEVFPLALFALAGMLLFPASNDLLTMFVALELLSLPLYLMSGLARRRRLLSQEAALKYFLLGAFSSGFFLFGAALLYGYAGSIGLAEIAAAATTSTGDLEGLLLPGVVMVLVGLLFKVGAAPFHSWTPDVYQGAPTPVTGFMAACTKAAAFGALLRLVYVGLETTRWEWRMGVIVVAALTMVVGAVLSVTQTDVKRLLAYSSIAHAGFILVALIAFDRSGIEGVLFYVVAYGITTIAAFAVVNLVRERGAEATHLSQWAGLGRTHPYLAGAFALFMLGFAGIPLTSGFTAKVAAFMPAIEHGGLAGVVLVVIGVLMSAITAFVYVRLIVLMFFTEPAGEVTVAAPATLSLVVIGIGVIATIVLGVFPGPLLELAEQSSVFIPR</sequence>
<dbReference type="NCBIfam" id="NF004441">
    <property type="entry name" value="PRK05777.1-4"/>
    <property type="match status" value="1"/>
</dbReference>
<dbReference type="GO" id="GO:0042773">
    <property type="term" value="P:ATP synthesis coupled electron transport"/>
    <property type="evidence" value="ECO:0007669"/>
    <property type="project" value="InterPro"/>
</dbReference>
<feature type="transmembrane region" description="Helical" evidence="5">
    <location>
        <begin position="442"/>
        <end position="471"/>
    </location>
</feature>
<evidence type="ECO:0000313" key="10">
    <source>
        <dbReference type="Proteomes" id="UP000182938"/>
    </source>
</evidence>
<dbReference type="GO" id="GO:0048038">
    <property type="term" value="F:quinone binding"/>
    <property type="evidence" value="ECO:0007669"/>
    <property type="project" value="UniProtKB-KW"/>
</dbReference>
<comment type="catalytic activity">
    <reaction evidence="5">
        <text>a quinone + NADH + 5 H(+)(in) = a quinol + NAD(+) + 4 H(+)(out)</text>
        <dbReference type="Rhea" id="RHEA:57888"/>
        <dbReference type="ChEBI" id="CHEBI:15378"/>
        <dbReference type="ChEBI" id="CHEBI:24646"/>
        <dbReference type="ChEBI" id="CHEBI:57540"/>
        <dbReference type="ChEBI" id="CHEBI:57945"/>
        <dbReference type="ChEBI" id="CHEBI:132124"/>
    </reaction>
</comment>
<feature type="transmembrane region" description="Helical" evidence="5">
    <location>
        <begin position="240"/>
        <end position="264"/>
    </location>
</feature>
<dbReference type="GO" id="GO:0012505">
    <property type="term" value="C:endomembrane system"/>
    <property type="evidence" value="ECO:0007669"/>
    <property type="project" value="UniProtKB-SubCell"/>
</dbReference>
<feature type="transmembrane region" description="Helical" evidence="5">
    <location>
        <begin position="164"/>
        <end position="182"/>
    </location>
</feature>
<feature type="transmembrane region" description="Helical" evidence="5">
    <location>
        <begin position="362"/>
        <end position="383"/>
    </location>
</feature>
<evidence type="ECO:0000256" key="1">
    <source>
        <dbReference type="ARBA" id="ARBA00004127"/>
    </source>
</evidence>
<evidence type="ECO:0000313" key="9">
    <source>
        <dbReference type="EMBL" id="QOK23305.1"/>
    </source>
</evidence>
<gene>
    <name evidence="5 9" type="primary">nuoN</name>
    <name evidence="8" type="ORF">ASJ30_02370</name>
    <name evidence="9" type="ORF">IGS73_02445</name>
</gene>
<feature type="transmembrane region" description="Helical" evidence="5">
    <location>
        <begin position="46"/>
        <end position="67"/>
    </location>
</feature>
<dbReference type="Proteomes" id="UP000182938">
    <property type="component" value="Chromosome"/>
</dbReference>
<dbReference type="HAMAP" id="MF_00445">
    <property type="entry name" value="NDH1_NuoN_1"/>
    <property type="match status" value="1"/>
</dbReference>
<comment type="subcellular location">
    <subcellularLocation>
        <location evidence="5">Cell membrane</location>
        <topology evidence="5">Multi-pass membrane protein</topology>
    </subcellularLocation>
    <subcellularLocation>
        <location evidence="1">Endomembrane system</location>
        <topology evidence="1">Multi-pass membrane protein</topology>
    </subcellularLocation>
    <subcellularLocation>
        <location evidence="6">Membrane</location>
        <topology evidence="6">Multi-pass membrane protein</topology>
    </subcellularLocation>
</comment>
<keyword evidence="3 5" id="KW-1133">Transmembrane helix</keyword>
<keyword evidence="5" id="KW-0520">NAD</keyword>
<keyword evidence="4 5" id="KW-0472">Membrane</keyword>
<dbReference type="AlphaFoldDB" id="A0A1L3MDV3"/>
<feature type="transmembrane region" description="Helical" evidence="5">
    <location>
        <begin position="276"/>
        <end position="297"/>
    </location>
</feature>
<comment type="subunit">
    <text evidence="5">NDH-1 is composed of 14 different subunits. Subunits NuoA, H, J, K, L, M, N constitute the membrane sector of the complex.</text>
</comment>
<dbReference type="GO" id="GO:0008137">
    <property type="term" value="F:NADH dehydrogenase (ubiquinone) activity"/>
    <property type="evidence" value="ECO:0007669"/>
    <property type="project" value="InterPro"/>
</dbReference>
<dbReference type="EMBL" id="CP062789">
    <property type="protein sequence ID" value="QOK23305.1"/>
    <property type="molecule type" value="Genomic_DNA"/>
</dbReference>
<feature type="transmembrane region" description="Helical" evidence="5">
    <location>
        <begin position="194"/>
        <end position="218"/>
    </location>
</feature>
<dbReference type="NCBIfam" id="TIGR01770">
    <property type="entry name" value="NDH_I_N"/>
    <property type="match status" value="1"/>
</dbReference>
<evidence type="ECO:0000256" key="5">
    <source>
        <dbReference type="HAMAP-Rule" id="MF_00445"/>
    </source>
</evidence>
<keyword evidence="5" id="KW-1003">Cell membrane</keyword>
<keyword evidence="8" id="KW-0830">Ubiquinone</keyword>
<comment type="function">
    <text evidence="5">NDH-1 shuttles electrons from NADH, via FMN and iron-sulfur (Fe-S) centers, to quinones in the respiratory chain. The immediate electron acceptor for the enzyme in this species is believed to be a menaquinone. Couples the redox reaction to proton translocation (for every two electrons transferred, four hydrogen ions are translocated across the cytoplasmic membrane), and thus conserves the redox energy in a proton gradient.</text>
</comment>
<reference evidence="9 11" key="2">
    <citation type="submission" date="2020-10" db="EMBL/GenBank/DDBJ databases">
        <title>Janibacter indicus TT2 genome sequence.</title>
        <authorList>
            <person name="Lee K."/>
            <person name="Ganzorig M."/>
        </authorList>
    </citation>
    <scope>NUCLEOTIDE SEQUENCE [LARGE SCALE GENOMIC DNA]</scope>
    <source>
        <strain evidence="9 11">TT2</strain>
    </source>
</reference>
<dbReference type="InterPro" id="IPR010096">
    <property type="entry name" value="NADH-Q_OxRdtase_suN/2"/>
</dbReference>
<feature type="transmembrane region" description="Helical" evidence="5">
    <location>
        <begin position="87"/>
        <end position="104"/>
    </location>
</feature>
<comment type="similarity">
    <text evidence="5">Belongs to the complex I subunit 2 family.</text>
</comment>
<dbReference type="Pfam" id="PF00361">
    <property type="entry name" value="Proton_antipo_M"/>
    <property type="match status" value="1"/>
</dbReference>
<evidence type="ECO:0000256" key="4">
    <source>
        <dbReference type="ARBA" id="ARBA00023136"/>
    </source>
</evidence>
<feature type="transmembrane region" description="Helical" evidence="5">
    <location>
        <begin position="14"/>
        <end position="39"/>
    </location>
</feature>
<dbReference type="Proteomes" id="UP000593998">
    <property type="component" value="Chromosome"/>
</dbReference>
<keyword evidence="2 5" id="KW-0812">Transmembrane</keyword>
<dbReference type="EMBL" id="CP013290">
    <property type="protein sequence ID" value="APH00514.1"/>
    <property type="molecule type" value="Genomic_DNA"/>
</dbReference>
<dbReference type="GO" id="GO:0005886">
    <property type="term" value="C:plasma membrane"/>
    <property type="evidence" value="ECO:0007669"/>
    <property type="project" value="UniProtKB-SubCell"/>
</dbReference>
<keyword evidence="5" id="KW-1278">Translocase</keyword>
<proteinExistence type="inferred from homology"/>
<accession>A0A1L3MDV3</accession>
<dbReference type="GO" id="GO:0050136">
    <property type="term" value="F:NADH dehydrogenase (quinone) (non-electrogenic) activity"/>
    <property type="evidence" value="ECO:0007669"/>
    <property type="project" value="UniProtKB-UniRule"/>
</dbReference>
<keyword evidence="9" id="KW-0560">Oxidoreductase</keyword>
<dbReference type="InterPro" id="IPR001750">
    <property type="entry name" value="ND/Mrp_TM"/>
</dbReference>
<keyword evidence="10" id="KW-1185">Reference proteome</keyword>
<feature type="transmembrane region" description="Helical" evidence="5">
    <location>
        <begin position="309"/>
        <end position="328"/>
    </location>
</feature>
<reference evidence="8 10" key="1">
    <citation type="submission" date="2015-11" db="EMBL/GenBank/DDBJ databases">
        <authorList>
            <person name="Zhang Y."/>
            <person name="Guo Z."/>
        </authorList>
    </citation>
    <scope>NUCLEOTIDE SEQUENCE [LARGE SCALE GENOMIC DNA]</scope>
    <source>
        <strain evidence="8 10">YFY001</strain>
    </source>
</reference>
<feature type="transmembrane region" description="Helical" evidence="5">
    <location>
        <begin position="335"/>
        <end position="356"/>
    </location>
</feature>
<feature type="transmembrane region" description="Helical" evidence="5">
    <location>
        <begin position="478"/>
        <end position="504"/>
    </location>
</feature>
<dbReference type="RefSeq" id="WP_072623690.1">
    <property type="nucleotide sequence ID" value="NZ_CP013290.1"/>
</dbReference>
<feature type="transmembrane region" description="Helical" evidence="5">
    <location>
        <begin position="404"/>
        <end position="422"/>
    </location>
</feature>
<evidence type="ECO:0000256" key="3">
    <source>
        <dbReference type="ARBA" id="ARBA00022989"/>
    </source>
</evidence>
<feature type="domain" description="NADH:quinone oxidoreductase/Mrp antiporter transmembrane" evidence="7">
    <location>
        <begin position="158"/>
        <end position="454"/>
    </location>
</feature>
<protein>
    <recommendedName>
        <fullName evidence="5">NADH-quinone oxidoreductase subunit N</fullName>
        <ecNumber evidence="5">7.1.1.-</ecNumber>
    </recommendedName>
    <alternativeName>
        <fullName evidence="5">NADH dehydrogenase I subunit N</fullName>
    </alternativeName>
    <alternativeName>
        <fullName evidence="5">NDH-1 subunit N</fullName>
    </alternativeName>
</protein>
<organism evidence="8 10">
    <name type="scientific">Janibacter indicus</name>
    <dbReference type="NCBI Taxonomy" id="857417"/>
    <lineage>
        <taxon>Bacteria</taxon>
        <taxon>Bacillati</taxon>
        <taxon>Actinomycetota</taxon>
        <taxon>Actinomycetes</taxon>
        <taxon>Micrococcales</taxon>
        <taxon>Intrasporangiaceae</taxon>
        <taxon>Janibacter</taxon>
    </lineage>
</organism>
<dbReference type="PANTHER" id="PTHR22773">
    <property type="entry name" value="NADH DEHYDROGENASE"/>
    <property type="match status" value="1"/>
</dbReference>
<keyword evidence="5" id="KW-0813">Transport</keyword>
<evidence type="ECO:0000256" key="6">
    <source>
        <dbReference type="RuleBase" id="RU000320"/>
    </source>
</evidence>
<keyword evidence="5" id="KW-0874">Quinone</keyword>
<feature type="transmembrane region" description="Helical" evidence="5">
    <location>
        <begin position="141"/>
        <end position="158"/>
    </location>
</feature>
<evidence type="ECO:0000256" key="2">
    <source>
        <dbReference type="ARBA" id="ARBA00022692"/>
    </source>
</evidence>
<name>A0A1L3MDV3_9MICO</name>
<evidence type="ECO:0000259" key="7">
    <source>
        <dbReference type="Pfam" id="PF00361"/>
    </source>
</evidence>
<dbReference type="KEGG" id="jte:ASJ30_02370"/>
<dbReference type="EC" id="7.1.1.-" evidence="5"/>